<comment type="caution">
    <text evidence="9">The sequence shown here is derived from an EMBL/GenBank/DDBJ whole genome shotgun (WGS) entry which is preliminary data.</text>
</comment>
<gene>
    <name evidence="9" type="ORF">PEDI_49080</name>
</gene>
<evidence type="ECO:0000256" key="1">
    <source>
        <dbReference type="ARBA" id="ARBA00004442"/>
    </source>
</evidence>
<dbReference type="GO" id="GO:0009279">
    <property type="term" value="C:cell outer membrane"/>
    <property type="evidence" value="ECO:0007669"/>
    <property type="project" value="UniProtKB-SubCell"/>
</dbReference>
<dbReference type="Gene3D" id="1.25.40.390">
    <property type="match status" value="1"/>
</dbReference>
<protein>
    <submittedName>
        <fullName evidence="9">Membrane protein</fullName>
    </submittedName>
</protein>
<dbReference type="EMBL" id="BQKE01000005">
    <property type="protein sequence ID" value="GJM64356.1"/>
    <property type="molecule type" value="Genomic_DNA"/>
</dbReference>
<evidence type="ECO:0000259" key="8">
    <source>
        <dbReference type="Pfam" id="PF14322"/>
    </source>
</evidence>
<evidence type="ECO:0000256" key="2">
    <source>
        <dbReference type="ARBA" id="ARBA00006275"/>
    </source>
</evidence>
<evidence type="ECO:0000313" key="9">
    <source>
        <dbReference type="EMBL" id="GJM64356.1"/>
    </source>
</evidence>
<feature type="domain" description="RagB/SusD" evidence="7">
    <location>
        <begin position="362"/>
        <end position="504"/>
    </location>
</feature>
<dbReference type="AlphaFoldDB" id="A0AAN4W296"/>
<organism evidence="9 10">
    <name type="scientific">Persicobacter diffluens</name>
    <dbReference type="NCBI Taxonomy" id="981"/>
    <lineage>
        <taxon>Bacteria</taxon>
        <taxon>Pseudomonadati</taxon>
        <taxon>Bacteroidota</taxon>
        <taxon>Cytophagia</taxon>
        <taxon>Cytophagales</taxon>
        <taxon>Persicobacteraceae</taxon>
        <taxon>Persicobacter</taxon>
    </lineage>
</organism>
<evidence type="ECO:0000256" key="3">
    <source>
        <dbReference type="ARBA" id="ARBA00022729"/>
    </source>
</evidence>
<dbReference type="RefSeq" id="WP_338239422.1">
    <property type="nucleotide sequence ID" value="NZ_BQKE01000005.1"/>
</dbReference>
<dbReference type="Pfam" id="PF07980">
    <property type="entry name" value="SusD_RagB"/>
    <property type="match status" value="1"/>
</dbReference>
<evidence type="ECO:0000313" key="10">
    <source>
        <dbReference type="Proteomes" id="UP001310022"/>
    </source>
</evidence>
<sequence>MLNCSKFFKKYFLGLILLFSLTSCEDWLTVDLVDSVTPDNYYKSKEQMDKALIAAYSPLANMGMYRQIFGVVLDLGSDDVFTLEGSFLGYMNYNVANDDENLFKRGRKTTETEVIAGYGIYNSIYEGIMRCNIVLDKLPDSEVPDDAQIEGEARFLRALYFRHLMNLWDQGVVITEENYNDIAIPFTSTSNMAPVIEADLKLILEKEMLPHATDGNFQTGRANIETTQALLARHYLYQGMPEKAEPLLAAIIESNSYALIPIDQVFSVAGDNSSESVFEVQVSDAIGGSTPWFDDNKASAPSSLRNNFIGPTQTGAWQNIIPTHDLVNTFEANDLRKQNFILSDGDPIPYEEGVNYRASDAFPYCVLKGIKSGAYANAENGSGQHTENFPIIRYADVLLMHAETILSSNPTKAIEEINQVRARAFGYATVQELIAAGESIEDYRARKGISLFEALKHERRKEFCFEGLRYFDLVRWGDAEKNTIMTQRGWNKSKERYYPLPQEDINFNDSFL</sequence>
<dbReference type="InterPro" id="IPR011990">
    <property type="entry name" value="TPR-like_helical_dom_sf"/>
</dbReference>
<dbReference type="Pfam" id="PF14322">
    <property type="entry name" value="SusD-like_3"/>
    <property type="match status" value="1"/>
</dbReference>
<proteinExistence type="inferred from homology"/>
<reference evidence="9 10" key="1">
    <citation type="submission" date="2021-12" db="EMBL/GenBank/DDBJ databases">
        <title>Genome sequencing of bacteria with rrn-lacking chromosome and rrn-plasmid.</title>
        <authorList>
            <person name="Anda M."/>
            <person name="Iwasaki W."/>
        </authorList>
    </citation>
    <scope>NUCLEOTIDE SEQUENCE [LARGE SCALE GENOMIC DNA]</scope>
    <source>
        <strain evidence="9 10">NBRC 15940</strain>
    </source>
</reference>
<evidence type="ECO:0000259" key="7">
    <source>
        <dbReference type="Pfam" id="PF07980"/>
    </source>
</evidence>
<evidence type="ECO:0000256" key="6">
    <source>
        <dbReference type="SAM" id="SignalP"/>
    </source>
</evidence>
<keyword evidence="4" id="KW-0472">Membrane</keyword>
<comment type="subcellular location">
    <subcellularLocation>
        <location evidence="1">Cell outer membrane</location>
    </subcellularLocation>
</comment>
<name>A0AAN4W296_9BACT</name>
<dbReference type="Proteomes" id="UP001310022">
    <property type="component" value="Unassembled WGS sequence"/>
</dbReference>
<dbReference type="InterPro" id="IPR012944">
    <property type="entry name" value="SusD_RagB_dom"/>
</dbReference>
<accession>A0AAN4W296</accession>
<keyword evidence="3 6" id="KW-0732">Signal</keyword>
<dbReference type="InterPro" id="IPR033985">
    <property type="entry name" value="SusD-like_N"/>
</dbReference>
<keyword evidence="5" id="KW-0998">Cell outer membrane</keyword>
<dbReference type="SUPFAM" id="SSF48452">
    <property type="entry name" value="TPR-like"/>
    <property type="match status" value="1"/>
</dbReference>
<evidence type="ECO:0000256" key="4">
    <source>
        <dbReference type="ARBA" id="ARBA00023136"/>
    </source>
</evidence>
<keyword evidence="10" id="KW-1185">Reference proteome</keyword>
<evidence type="ECO:0000256" key="5">
    <source>
        <dbReference type="ARBA" id="ARBA00023237"/>
    </source>
</evidence>
<feature type="chain" id="PRO_5043000451" evidence="6">
    <location>
        <begin position="26"/>
        <end position="512"/>
    </location>
</feature>
<dbReference type="PROSITE" id="PS51257">
    <property type="entry name" value="PROKAR_LIPOPROTEIN"/>
    <property type="match status" value="1"/>
</dbReference>
<comment type="similarity">
    <text evidence="2">Belongs to the SusD family.</text>
</comment>
<feature type="signal peptide" evidence="6">
    <location>
        <begin position="1"/>
        <end position="25"/>
    </location>
</feature>
<feature type="domain" description="SusD-like N-terminal" evidence="8">
    <location>
        <begin position="76"/>
        <end position="236"/>
    </location>
</feature>